<comment type="caution">
    <text evidence="3">The sequence shown here is derived from an EMBL/GenBank/DDBJ whole genome shotgun (WGS) entry which is preliminary data.</text>
</comment>
<dbReference type="Gene3D" id="2.120.10.30">
    <property type="entry name" value="TolB, C-terminal domain"/>
    <property type="match status" value="1"/>
</dbReference>
<dbReference type="PROSITE" id="PS51125">
    <property type="entry name" value="NHL"/>
    <property type="match status" value="1"/>
</dbReference>
<gene>
    <name evidence="3" type="ORF">HFQ381_LOCUS27173</name>
</gene>
<sequence length="212" mass="23638">MLHLPDKITSIEISPCAKWDMRAITAIGTANNLFLLLRIYVDDDNNQPTIYVTLSVESRIEEWRLGASKDVQIGDQCNDCVGLAVDKAKNVYISDTLRSRIIKWSSQTNETTTVAGKIDQSGSTAELLSFPQDLYVTRTGKGNGTGQLNQPVEFTFDSNGNLYVADLSNNRIQLFRLKENNLCSSAVSASIIMHKITSSLLTLWFIVRLIQF</sequence>
<dbReference type="SUPFAM" id="SSF101898">
    <property type="entry name" value="NHL repeat"/>
    <property type="match status" value="1"/>
</dbReference>
<dbReference type="InterPro" id="IPR001258">
    <property type="entry name" value="NHL_repeat"/>
</dbReference>
<evidence type="ECO:0000256" key="1">
    <source>
        <dbReference type="ARBA" id="ARBA00022737"/>
    </source>
</evidence>
<organism evidence="3 4">
    <name type="scientific">Rotaria socialis</name>
    <dbReference type="NCBI Taxonomy" id="392032"/>
    <lineage>
        <taxon>Eukaryota</taxon>
        <taxon>Metazoa</taxon>
        <taxon>Spiralia</taxon>
        <taxon>Gnathifera</taxon>
        <taxon>Rotifera</taxon>
        <taxon>Eurotatoria</taxon>
        <taxon>Bdelloidea</taxon>
        <taxon>Philodinida</taxon>
        <taxon>Philodinidae</taxon>
        <taxon>Rotaria</taxon>
    </lineage>
</organism>
<evidence type="ECO:0000256" key="2">
    <source>
        <dbReference type="PROSITE-ProRule" id="PRU00504"/>
    </source>
</evidence>
<protein>
    <submittedName>
        <fullName evidence="3">Uncharacterized protein</fullName>
    </submittedName>
</protein>
<evidence type="ECO:0000313" key="3">
    <source>
        <dbReference type="EMBL" id="CAF4492990.1"/>
    </source>
</evidence>
<name>A0A820UZP2_9BILA</name>
<dbReference type="EMBL" id="CAJOBO010003447">
    <property type="protein sequence ID" value="CAF4492990.1"/>
    <property type="molecule type" value="Genomic_DNA"/>
</dbReference>
<accession>A0A820UZP2</accession>
<proteinExistence type="predicted"/>
<dbReference type="Proteomes" id="UP000663851">
    <property type="component" value="Unassembled WGS sequence"/>
</dbReference>
<evidence type="ECO:0000313" key="4">
    <source>
        <dbReference type="Proteomes" id="UP000663851"/>
    </source>
</evidence>
<dbReference type="InterPro" id="IPR011042">
    <property type="entry name" value="6-blade_b-propeller_TolB-like"/>
</dbReference>
<keyword evidence="1" id="KW-0677">Repeat</keyword>
<dbReference type="Pfam" id="PF01436">
    <property type="entry name" value="NHL"/>
    <property type="match status" value="1"/>
</dbReference>
<dbReference type="AlphaFoldDB" id="A0A820UZP2"/>
<feature type="repeat" description="NHL" evidence="2">
    <location>
        <begin position="139"/>
        <end position="178"/>
    </location>
</feature>
<reference evidence="3" key="1">
    <citation type="submission" date="2021-02" db="EMBL/GenBank/DDBJ databases">
        <authorList>
            <person name="Nowell W R."/>
        </authorList>
    </citation>
    <scope>NUCLEOTIDE SEQUENCE</scope>
</reference>